<evidence type="ECO:0000256" key="3">
    <source>
        <dbReference type="ARBA" id="ARBA00023002"/>
    </source>
</evidence>
<name>A0A1G7U9B6_9PSED</name>
<dbReference type="EMBL" id="FNCO01000002">
    <property type="protein sequence ID" value="SDG43619.1"/>
    <property type="molecule type" value="Genomic_DNA"/>
</dbReference>
<dbReference type="GO" id="GO:0010291">
    <property type="term" value="F:beta-carotene 3-hydroxylase activity"/>
    <property type="evidence" value="ECO:0007669"/>
    <property type="project" value="TreeGrafter"/>
</dbReference>
<dbReference type="PANTHER" id="PTHR31899:SF9">
    <property type="entry name" value="BETA-CAROTENE 3-HYDROXYLASE 1, CHLOROPLASTIC"/>
    <property type="match status" value="1"/>
</dbReference>
<keyword evidence="4" id="KW-0812">Transmembrane</keyword>
<evidence type="ECO:0000256" key="4">
    <source>
        <dbReference type="SAM" id="Phobius"/>
    </source>
</evidence>
<comment type="similarity">
    <text evidence="1">Belongs to the sterol desaturase family.</text>
</comment>
<dbReference type="GO" id="GO:0016123">
    <property type="term" value="P:xanthophyll biosynthetic process"/>
    <property type="evidence" value="ECO:0007669"/>
    <property type="project" value="TreeGrafter"/>
</dbReference>
<evidence type="ECO:0000313" key="7">
    <source>
        <dbReference type="Proteomes" id="UP000182894"/>
    </source>
</evidence>
<feature type="transmembrane region" description="Helical" evidence="4">
    <location>
        <begin position="51"/>
        <end position="68"/>
    </location>
</feature>
<dbReference type="OrthoDB" id="5243888at2"/>
<feature type="transmembrane region" description="Helical" evidence="4">
    <location>
        <begin position="74"/>
        <end position="91"/>
    </location>
</feature>
<evidence type="ECO:0000256" key="1">
    <source>
        <dbReference type="ARBA" id="ARBA00009324"/>
    </source>
</evidence>
<dbReference type="STRING" id="89065.SAMN05216605_10282"/>
<evidence type="ECO:0000256" key="2">
    <source>
        <dbReference type="ARBA" id="ARBA00022746"/>
    </source>
</evidence>
<keyword evidence="7" id="KW-1185">Reference proteome</keyword>
<sequence>MILNAAIFLITLFLMEGVGFLAHKYVMHGWGWFLHRSHHEEHLGAFETNDVYLLALGMVAVGLIVLGNSGFDPLQWVGAGVAAFGLIYVLVHDGIVHRHWPVRPQPRNRYLKRLYHAHLMHHAVKGRRNSVSFGFLYAPSVPALKKQLRAMREAERAASRADLCTPSITSDLQNG</sequence>
<keyword evidence="2" id="KW-0125">Carotenoid biosynthesis</keyword>
<gene>
    <name evidence="6" type="ORF">SAMN05216605_10282</name>
</gene>
<dbReference type="InterPro" id="IPR006694">
    <property type="entry name" value="Fatty_acid_hydroxylase"/>
</dbReference>
<dbReference type="Pfam" id="PF04116">
    <property type="entry name" value="FA_hydroxylase"/>
    <property type="match status" value="1"/>
</dbReference>
<keyword evidence="3" id="KW-0560">Oxidoreductase</keyword>
<feature type="domain" description="Fatty acid hydroxylase" evidence="5">
    <location>
        <begin position="8"/>
        <end position="129"/>
    </location>
</feature>
<feature type="transmembrane region" description="Helical" evidence="4">
    <location>
        <begin position="6"/>
        <end position="26"/>
    </location>
</feature>
<proteinExistence type="inferred from homology"/>
<dbReference type="GO" id="GO:0005506">
    <property type="term" value="F:iron ion binding"/>
    <property type="evidence" value="ECO:0007669"/>
    <property type="project" value="InterPro"/>
</dbReference>
<dbReference type="InterPro" id="IPR045019">
    <property type="entry name" value="BETA-OHASE-like"/>
</dbReference>
<dbReference type="RefSeq" id="WP_074750407.1">
    <property type="nucleotide sequence ID" value="NZ_FNCO01000002.1"/>
</dbReference>
<reference evidence="7" key="1">
    <citation type="submission" date="2016-10" db="EMBL/GenBank/DDBJ databases">
        <authorList>
            <person name="Varghese N."/>
            <person name="Submissions S."/>
        </authorList>
    </citation>
    <scope>NUCLEOTIDE SEQUENCE [LARGE SCALE GENOMIC DNA]</scope>
    <source>
        <strain evidence="7">ATCC 700689</strain>
    </source>
</reference>
<dbReference type="Proteomes" id="UP000182894">
    <property type="component" value="Unassembled WGS sequence"/>
</dbReference>
<protein>
    <submittedName>
        <fullName evidence="6">Beta-carotene 3-hydroxylase</fullName>
    </submittedName>
</protein>
<keyword evidence="4" id="KW-0472">Membrane</keyword>
<organism evidence="6 7">
    <name type="scientific">Pseudomonas abietaniphila</name>
    <dbReference type="NCBI Taxonomy" id="89065"/>
    <lineage>
        <taxon>Bacteria</taxon>
        <taxon>Pseudomonadati</taxon>
        <taxon>Pseudomonadota</taxon>
        <taxon>Gammaproteobacteria</taxon>
        <taxon>Pseudomonadales</taxon>
        <taxon>Pseudomonadaceae</taxon>
        <taxon>Pseudomonas</taxon>
    </lineage>
</organism>
<keyword evidence="4" id="KW-1133">Transmembrane helix</keyword>
<dbReference type="GO" id="GO:0016119">
    <property type="term" value="P:carotene metabolic process"/>
    <property type="evidence" value="ECO:0007669"/>
    <property type="project" value="TreeGrafter"/>
</dbReference>
<evidence type="ECO:0000313" key="6">
    <source>
        <dbReference type="EMBL" id="SDG43619.1"/>
    </source>
</evidence>
<dbReference type="PANTHER" id="PTHR31899">
    <property type="entry name" value="BETA-CAROTENE 3-HYDROXYLASE 1, CHLOROPLASTIC"/>
    <property type="match status" value="1"/>
</dbReference>
<dbReference type="AlphaFoldDB" id="A0A1G7U9B6"/>
<evidence type="ECO:0000259" key="5">
    <source>
        <dbReference type="Pfam" id="PF04116"/>
    </source>
</evidence>
<accession>A0A1G7U9B6</accession>